<accession>A0A3N1D785</accession>
<organism evidence="1 2">
    <name type="scientific">Actinocorallia herbida</name>
    <dbReference type="NCBI Taxonomy" id="58109"/>
    <lineage>
        <taxon>Bacteria</taxon>
        <taxon>Bacillati</taxon>
        <taxon>Actinomycetota</taxon>
        <taxon>Actinomycetes</taxon>
        <taxon>Streptosporangiales</taxon>
        <taxon>Thermomonosporaceae</taxon>
        <taxon>Actinocorallia</taxon>
    </lineage>
</organism>
<gene>
    <name evidence="1" type="ORF">EDD29_7083</name>
</gene>
<evidence type="ECO:0000313" key="2">
    <source>
        <dbReference type="Proteomes" id="UP000272400"/>
    </source>
</evidence>
<reference evidence="1 2" key="1">
    <citation type="submission" date="2018-11" db="EMBL/GenBank/DDBJ databases">
        <title>Sequencing the genomes of 1000 actinobacteria strains.</title>
        <authorList>
            <person name="Klenk H.-P."/>
        </authorList>
    </citation>
    <scope>NUCLEOTIDE SEQUENCE [LARGE SCALE GENOMIC DNA]</scope>
    <source>
        <strain evidence="1 2">DSM 44254</strain>
    </source>
</reference>
<dbReference type="EMBL" id="RJKE01000001">
    <property type="protein sequence ID" value="ROO89393.1"/>
    <property type="molecule type" value="Genomic_DNA"/>
</dbReference>
<protein>
    <submittedName>
        <fullName evidence="1">Uncharacterized protein</fullName>
    </submittedName>
</protein>
<name>A0A3N1D785_9ACTN</name>
<keyword evidence="2" id="KW-1185">Reference proteome</keyword>
<dbReference type="AlphaFoldDB" id="A0A3N1D785"/>
<proteinExistence type="predicted"/>
<dbReference type="Proteomes" id="UP000272400">
    <property type="component" value="Unassembled WGS sequence"/>
</dbReference>
<comment type="caution">
    <text evidence="1">The sequence shown here is derived from an EMBL/GenBank/DDBJ whole genome shotgun (WGS) entry which is preliminary data.</text>
</comment>
<sequence>MVADYLQQCARWRLDRAGTADDRRDARSALALLDAAAHTRALSDSDRSILRLHAAGCFVLGRYSPGVEGEKLVRFWHYDTPGGEPEELLALLVECAERARLPIPAQRAPS</sequence>
<evidence type="ECO:0000313" key="1">
    <source>
        <dbReference type="EMBL" id="ROO89393.1"/>
    </source>
</evidence>